<keyword evidence="2 7" id="KW-0813">Transport</keyword>
<dbReference type="RefSeq" id="WP_080023955.1">
    <property type="nucleotide sequence ID" value="NZ_LTAY01000081.1"/>
</dbReference>
<feature type="transmembrane region" description="Helical" evidence="7">
    <location>
        <begin position="12"/>
        <end position="35"/>
    </location>
</feature>
<dbReference type="Pfam" id="PF00528">
    <property type="entry name" value="BPD_transp_1"/>
    <property type="match status" value="1"/>
</dbReference>
<comment type="subcellular location">
    <subcellularLocation>
        <location evidence="1 7">Cell membrane</location>
        <topology evidence="1 7">Multi-pass membrane protein</topology>
    </subcellularLocation>
</comment>
<reference evidence="9 10" key="1">
    <citation type="submission" date="2016-02" db="EMBL/GenBank/DDBJ databases">
        <title>Genome sequence of Clostridium thermobutyricum DSM 4928.</title>
        <authorList>
            <person name="Poehlein A."/>
            <person name="Daniel R."/>
        </authorList>
    </citation>
    <scope>NUCLEOTIDE SEQUENCE [LARGE SCALE GENOMIC DNA]</scope>
    <source>
        <strain evidence="9 10">DSM 4928</strain>
    </source>
</reference>
<dbReference type="InterPro" id="IPR035906">
    <property type="entry name" value="MetI-like_sf"/>
</dbReference>
<proteinExistence type="inferred from homology"/>
<gene>
    <name evidence="9" type="primary">araQ</name>
    <name evidence="9" type="ORF">CLTHE_27720</name>
</gene>
<dbReference type="PANTHER" id="PTHR43744:SF3">
    <property type="entry name" value="LACTOSE TRANSPORT SYSTEM PERMEASE PROTEIN LACG"/>
    <property type="match status" value="1"/>
</dbReference>
<organism evidence="9 10">
    <name type="scientific">Clostridium thermobutyricum DSM 4928</name>
    <dbReference type="NCBI Taxonomy" id="1121339"/>
    <lineage>
        <taxon>Bacteria</taxon>
        <taxon>Bacillati</taxon>
        <taxon>Bacillota</taxon>
        <taxon>Clostridia</taxon>
        <taxon>Eubacteriales</taxon>
        <taxon>Clostridiaceae</taxon>
        <taxon>Clostridium</taxon>
    </lineage>
</organism>
<dbReference type="CDD" id="cd06261">
    <property type="entry name" value="TM_PBP2"/>
    <property type="match status" value="1"/>
</dbReference>
<keyword evidence="5 7" id="KW-1133">Transmembrane helix</keyword>
<evidence type="ECO:0000313" key="10">
    <source>
        <dbReference type="Proteomes" id="UP000191448"/>
    </source>
</evidence>
<evidence type="ECO:0000256" key="4">
    <source>
        <dbReference type="ARBA" id="ARBA00022692"/>
    </source>
</evidence>
<dbReference type="InterPro" id="IPR000515">
    <property type="entry name" value="MetI-like"/>
</dbReference>
<dbReference type="GO" id="GO:0055085">
    <property type="term" value="P:transmembrane transport"/>
    <property type="evidence" value="ECO:0007669"/>
    <property type="project" value="InterPro"/>
</dbReference>
<evidence type="ECO:0000259" key="8">
    <source>
        <dbReference type="PROSITE" id="PS50928"/>
    </source>
</evidence>
<feature type="transmembrane region" description="Helical" evidence="7">
    <location>
        <begin position="71"/>
        <end position="94"/>
    </location>
</feature>
<dbReference type="AlphaFoldDB" id="A0A1V4STD3"/>
<sequence>MKSKKVFSNLFKYGILILWTLIILLPLITVIFGSFKSYSEFNSTSGIAPPSSLSFENYKRVLIEGKLLSGFFNTFILVIFGVCGSVFVGSILAFALNRFNFKYKKLILGIFLLVSIVPIEVSQVATFKIINGMGLYNTRIAPILLYIGADMLTLYIYMQMLEKVPKDIDKAVILEGGSMFYLYRKVIFPIVRPATFTVCLLKTISIYNDFYIPFLYMPKEGLNTVSTTVFRFMSTSKVEWNVICAGIVLSIIPMLIFFIFLQKRIYNGIMEGSVKG</sequence>
<feature type="transmembrane region" description="Helical" evidence="7">
    <location>
        <begin position="240"/>
        <end position="261"/>
    </location>
</feature>
<dbReference type="Proteomes" id="UP000191448">
    <property type="component" value="Unassembled WGS sequence"/>
</dbReference>
<evidence type="ECO:0000256" key="2">
    <source>
        <dbReference type="ARBA" id="ARBA00022448"/>
    </source>
</evidence>
<feature type="transmembrane region" description="Helical" evidence="7">
    <location>
        <begin position="106"/>
        <end position="127"/>
    </location>
</feature>
<comment type="caution">
    <text evidence="9">The sequence shown here is derived from an EMBL/GenBank/DDBJ whole genome shotgun (WGS) entry which is preliminary data.</text>
</comment>
<feature type="transmembrane region" description="Helical" evidence="7">
    <location>
        <begin position="139"/>
        <end position="158"/>
    </location>
</feature>
<dbReference type="EMBL" id="LTAY01000081">
    <property type="protein sequence ID" value="OPX46551.1"/>
    <property type="molecule type" value="Genomic_DNA"/>
</dbReference>
<dbReference type="Gene3D" id="1.10.3720.10">
    <property type="entry name" value="MetI-like"/>
    <property type="match status" value="1"/>
</dbReference>
<keyword evidence="6 7" id="KW-0472">Membrane</keyword>
<accession>A0A1V4STD3</accession>
<keyword evidence="3" id="KW-1003">Cell membrane</keyword>
<evidence type="ECO:0000313" key="9">
    <source>
        <dbReference type="EMBL" id="OPX46551.1"/>
    </source>
</evidence>
<dbReference type="PANTHER" id="PTHR43744">
    <property type="entry name" value="ABC TRANSPORTER PERMEASE PROTEIN MG189-RELATED-RELATED"/>
    <property type="match status" value="1"/>
</dbReference>
<feature type="transmembrane region" description="Helical" evidence="7">
    <location>
        <begin position="186"/>
        <end position="207"/>
    </location>
</feature>
<feature type="domain" description="ABC transmembrane type-1" evidence="8">
    <location>
        <begin position="71"/>
        <end position="261"/>
    </location>
</feature>
<dbReference type="PROSITE" id="PS50928">
    <property type="entry name" value="ABC_TM1"/>
    <property type="match status" value="1"/>
</dbReference>
<evidence type="ECO:0000256" key="1">
    <source>
        <dbReference type="ARBA" id="ARBA00004651"/>
    </source>
</evidence>
<evidence type="ECO:0000256" key="6">
    <source>
        <dbReference type="ARBA" id="ARBA00023136"/>
    </source>
</evidence>
<dbReference type="SUPFAM" id="SSF161098">
    <property type="entry name" value="MetI-like"/>
    <property type="match status" value="1"/>
</dbReference>
<evidence type="ECO:0000256" key="7">
    <source>
        <dbReference type="RuleBase" id="RU363032"/>
    </source>
</evidence>
<keyword evidence="4 7" id="KW-0812">Transmembrane</keyword>
<evidence type="ECO:0000256" key="3">
    <source>
        <dbReference type="ARBA" id="ARBA00022475"/>
    </source>
</evidence>
<evidence type="ECO:0000256" key="5">
    <source>
        <dbReference type="ARBA" id="ARBA00022989"/>
    </source>
</evidence>
<protein>
    <submittedName>
        <fullName evidence="9">L-arabinose transport system permease protein AraQ</fullName>
    </submittedName>
</protein>
<dbReference type="OrthoDB" id="9794684at2"/>
<name>A0A1V4STD3_9CLOT</name>
<dbReference type="GO" id="GO:0005886">
    <property type="term" value="C:plasma membrane"/>
    <property type="evidence" value="ECO:0007669"/>
    <property type="project" value="UniProtKB-SubCell"/>
</dbReference>
<comment type="similarity">
    <text evidence="7">Belongs to the binding-protein-dependent transport system permease family.</text>
</comment>